<accession>S3DK27</accession>
<evidence type="ECO:0000313" key="2">
    <source>
        <dbReference type="Proteomes" id="UP000016922"/>
    </source>
</evidence>
<dbReference type="RefSeq" id="XP_008080423.1">
    <property type="nucleotide sequence ID" value="XM_008082232.1"/>
</dbReference>
<dbReference type="eggNOG" id="ENOG502RIU6">
    <property type="taxonomic scope" value="Eukaryota"/>
</dbReference>
<dbReference type="GeneID" id="19466597"/>
<protein>
    <submittedName>
        <fullName evidence="1">Uncharacterized protein</fullName>
    </submittedName>
</protein>
<reference evidence="1 2" key="1">
    <citation type="journal article" date="2013" name="BMC Genomics">
        <title>Genomics-driven discovery of the pneumocandin biosynthetic gene cluster in the fungus Glarea lozoyensis.</title>
        <authorList>
            <person name="Chen L."/>
            <person name="Yue Q."/>
            <person name="Zhang X."/>
            <person name="Xiang M."/>
            <person name="Wang C."/>
            <person name="Li S."/>
            <person name="Che Y."/>
            <person name="Ortiz-Lopez F.J."/>
            <person name="Bills G.F."/>
            <person name="Liu X."/>
            <person name="An Z."/>
        </authorList>
    </citation>
    <scope>NUCLEOTIDE SEQUENCE [LARGE SCALE GENOMIC DNA]</scope>
    <source>
        <strain evidence="2">ATCC 20868 / MF5171</strain>
    </source>
</reference>
<dbReference type="AlphaFoldDB" id="S3DK27"/>
<dbReference type="HOGENOM" id="CLU_444146_0_0_1"/>
<dbReference type="KEGG" id="glz:GLAREA_07544"/>
<gene>
    <name evidence="1" type="ORF">GLAREA_07544</name>
</gene>
<name>S3DK27_GLAL2</name>
<dbReference type="EMBL" id="KE145359">
    <property type="protein sequence ID" value="EPE32411.1"/>
    <property type="molecule type" value="Genomic_DNA"/>
</dbReference>
<organism evidence="1 2">
    <name type="scientific">Glarea lozoyensis (strain ATCC 20868 / MF5171)</name>
    <dbReference type="NCBI Taxonomy" id="1116229"/>
    <lineage>
        <taxon>Eukaryota</taxon>
        <taxon>Fungi</taxon>
        <taxon>Dikarya</taxon>
        <taxon>Ascomycota</taxon>
        <taxon>Pezizomycotina</taxon>
        <taxon>Leotiomycetes</taxon>
        <taxon>Helotiales</taxon>
        <taxon>Helotiaceae</taxon>
        <taxon>Glarea</taxon>
    </lineage>
</organism>
<evidence type="ECO:0000313" key="1">
    <source>
        <dbReference type="EMBL" id="EPE32411.1"/>
    </source>
</evidence>
<proteinExistence type="predicted"/>
<keyword evidence="2" id="KW-1185">Reference proteome</keyword>
<dbReference type="STRING" id="1116229.S3DK27"/>
<dbReference type="Proteomes" id="UP000016922">
    <property type="component" value="Unassembled WGS sequence"/>
</dbReference>
<dbReference type="OrthoDB" id="5428138at2759"/>
<sequence length="616" mass="70966">MTKNSQRKARKKAREFEAALAKSNAETAAKEARGEADQLVPGLFSDEMVKKIMQDSHTVDWDAAGGWHGNDEELLPDPIYPTEKEEWKDPIPEVKRDIIEGWPWEEEPSRAITMGPLIENWNYPENNSRYTLPEAEQTSLLLRIMEGYDIIATRILINMADHYSTIWKFSATSRLAWRQVLFRLDLWITNLKWYNNCNLNAQARALLGRQPGVNPIIMVTPMRTEVDPLVDNTTYQYQIKSIKYLCRSINNFADYIKNIQFHRVPFLDINILALLIPKMRHLTNVGVYKCQLIHIGNTMRLLEILKTDRPLEKEHQVYLDFYPNHHNGPPFQPGNPFSIGGFGPTWDNWNGNSPLAVWQLVSVVVPQAKAQGINLTSPHTAFRKWLDDGPCWRVEATLAALLDPSFPVAHLCALLDAANPTHHGNVKKFTGKIGNRHEGWEWATKTYYCDGCQRSPLGIFFGYQEIRSYDIGATAQKSCWGCRMVHVLENEKDHLKHMKRAAIRELLTVPGQDGELNTTDLKEFLKTMSTTLPNGEQLCVNLARRIQERRGRDMAKYGNDREFEERQTRLQKHELNMYGSVSRTPLICDKLNDPINRDTTWDLQTVDRAHQIPFHR</sequence>
<dbReference type="OMA" id="DIRIAIW"/>